<protein>
    <submittedName>
        <fullName evidence="1">Uncharacterized protein</fullName>
    </submittedName>
</protein>
<proteinExistence type="predicted"/>
<dbReference type="EMBL" id="NMUH01003780">
    <property type="protein sequence ID" value="MQM07069.1"/>
    <property type="molecule type" value="Genomic_DNA"/>
</dbReference>
<evidence type="ECO:0000313" key="2">
    <source>
        <dbReference type="Proteomes" id="UP000652761"/>
    </source>
</evidence>
<comment type="caution">
    <text evidence="1">The sequence shown here is derived from an EMBL/GenBank/DDBJ whole genome shotgun (WGS) entry which is preliminary data.</text>
</comment>
<accession>A0A843WBS2</accession>
<sequence length="139" mass="14540">MSAMIPVESPMACLVVEARPQAVAAVVVAPQCEQLGEHENHLCPVSPPVGPRGALSATSISGDHCGSSVSGRRCSRQPHYHHRRCRKGALCGVRRGVVAPPLPPPPSLAMASSRAPEGTLFTTKQFQRLSSAKASICPG</sequence>
<evidence type="ECO:0000313" key="1">
    <source>
        <dbReference type="EMBL" id="MQM07069.1"/>
    </source>
</evidence>
<dbReference type="AlphaFoldDB" id="A0A843WBS2"/>
<organism evidence="1 2">
    <name type="scientific">Colocasia esculenta</name>
    <name type="common">Wild taro</name>
    <name type="synonym">Arum esculentum</name>
    <dbReference type="NCBI Taxonomy" id="4460"/>
    <lineage>
        <taxon>Eukaryota</taxon>
        <taxon>Viridiplantae</taxon>
        <taxon>Streptophyta</taxon>
        <taxon>Embryophyta</taxon>
        <taxon>Tracheophyta</taxon>
        <taxon>Spermatophyta</taxon>
        <taxon>Magnoliopsida</taxon>
        <taxon>Liliopsida</taxon>
        <taxon>Araceae</taxon>
        <taxon>Aroideae</taxon>
        <taxon>Colocasieae</taxon>
        <taxon>Colocasia</taxon>
    </lineage>
</organism>
<feature type="non-terminal residue" evidence="1">
    <location>
        <position position="139"/>
    </location>
</feature>
<reference evidence="1" key="1">
    <citation type="submission" date="2017-07" db="EMBL/GenBank/DDBJ databases">
        <title>Taro Niue Genome Assembly and Annotation.</title>
        <authorList>
            <person name="Atibalentja N."/>
            <person name="Keating K."/>
            <person name="Fields C.J."/>
        </authorList>
    </citation>
    <scope>NUCLEOTIDE SEQUENCE</scope>
    <source>
        <strain evidence="1">Niue_2</strain>
        <tissue evidence="1">Leaf</tissue>
    </source>
</reference>
<name>A0A843WBS2_COLES</name>
<keyword evidence="2" id="KW-1185">Reference proteome</keyword>
<dbReference type="Proteomes" id="UP000652761">
    <property type="component" value="Unassembled WGS sequence"/>
</dbReference>
<gene>
    <name evidence="1" type="ORF">Taro_039904</name>
</gene>